<dbReference type="EMBL" id="QQOH01000001">
    <property type="protein sequence ID" value="RDE24174.1"/>
    <property type="molecule type" value="Genomic_DNA"/>
</dbReference>
<dbReference type="Proteomes" id="UP000253769">
    <property type="component" value="Unassembled WGS sequence"/>
</dbReference>
<protein>
    <submittedName>
        <fullName evidence="1">Uncharacterized protein</fullName>
    </submittedName>
</protein>
<comment type="caution">
    <text evidence="1">The sequence shown here is derived from an EMBL/GenBank/DDBJ whole genome shotgun (WGS) entry which is preliminary data.</text>
</comment>
<accession>A0A369WUE1</accession>
<gene>
    <name evidence="1" type="ORF">DV711_00830</name>
</gene>
<evidence type="ECO:0000313" key="2">
    <source>
        <dbReference type="Proteomes" id="UP000253769"/>
    </source>
</evidence>
<keyword evidence="2" id="KW-1185">Reference proteome</keyword>
<reference evidence="1 2" key="1">
    <citation type="submission" date="2018-07" db="EMBL/GenBank/DDBJ databases">
        <title>Motiliproteus coralliicola sp. nov., a bacterium isolated from Coral.</title>
        <authorList>
            <person name="Wang G."/>
        </authorList>
    </citation>
    <scope>NUCLEOTIDE SEQUENCE [LARGE SCALE GENOMIC DNA]</scope>
    <source>
        <strain evidence="1 2">C34</strain>
    </source>
</reference>
<dbReference type="AlphaFoldDB" id="A0A369WUE1"/>
<sequence length="188" mass="22042">MVYRIQMCVLLVLGLLISYQLQAQNLPLGERTLSLIDNKGRAHPVATLHFERADKDQVRYTLDLDHHRFTDHFLSMKEMKCVQGDELWCFVPYPYSNPHSISATDLRWLEHDLLFLFKRNGEFGANFWNGIYYKLELRNGLLEGEARALDLNLLASPPQDLQRPPIGEFDLEEADLEQRWIPRIRIHP</sequence>
<dbReference type="OrthoDB" id="7987888at2"/>
<dbReference type="RefSeq" id="WP_114693759.1">
    <property type="nucleotide sequence ID" value="NZ_QQOH01000001.1"/>
</dbReference>
<proteinExistence type="predicted"/>
<organism evidence="1 2">
    <name type="scientific">Motiliproteus coralliicola</name>
    <dbReference type="NCBI Taxonomy" id="2283196"/>
    <lineage>
        <taxon>Bacteria</taxon>
        <taxon>Pseudomonadati</taxon>
        <taxon>Pseudomonadota</taxon>
        <taxon>Gammaproteobacteria</taxon>
        <taxon>Oceanospirillales</taxon>
        <taxon>Oceanospirillaceae</taxon>
        <taxon>Motiliproteus</taxon>
    </lineage>
</organism>
<name>A0A369WUE1_9GAMM</name>
<evidence type="ECO:0000313" key="1">
    <source>
        <dbReference type="EMBL" id="RDE24174.1"/>
    </source>
</evidence>